<dbReference type="EMBL" id="JBHUJD010000021">
    <property type="protein sequence ID" value="MFD2311726.1"/>
    <property type="molecule type" value="Genomic_DNA"/>
</dbReference>
<protein>
    <recommendedName>
        <fullName evidence="3">Lipoprotein</fullName>
    </recommendedName>
</protein>
<dbReference type="PROSITE" id="PS51257">
    <property type="entry name" value="PROKAR_LIPOPROTEIN"/>
    <property type="match status" value="1"/>
</dbReference>
<sequence length="166" mass="18227">MRAIPLVGQSIALLLFSVILTGCVQLAPAYDKKLYSDLTDVNASLLGFFSSVSTGTGKQSFPERKDTYHALIGKIEALAMQSGSRPIPDRDILKKINGYLSSNDREILFEDRPPSVASLQKISETLEKMRQTDADRGLTPGAVKIFKNGVVLSMDQALTYEAFLNR</sequence>
<dbReference type="Proteomes" id="UP001597425">
    <property type="component" value="Unassembled WGS sequence"/>
</dbReference>
<name>A0ABW5EDR0_9GAMM</name>
<keyword evidence="2" id="KW-1185">Reference proteome</keyword>
<evidence type="ECO:0008006" key="3">
    <source>
        <dbReference type="Google" id="ProtNLM"/>
    </source>
</evidence>
<organism evidence="1 2">
    <name type="scientific">Microbulbifer halophilus</name>
    <dbReference type="NCBI Taxonomy" id="453963"/>
    <lineage>
        <taxon>Bacteria</taxon>
        <taxon>Pseudomonadati</taxon>
        <taxon>Pseudomonadota</taxon>
        <taxon>Gammaproteobacteria</taxon>
        <taxon>Cellvibrionales</taxon>
        <taxon>Microbulbiferaceae</taxon>
        <taxon>Microbulbifer</taxon>
    </lineage>
</organism>
<comment type="caution">
    <text evidence="1">The sequence shown here is derived from an EMBL/GenBank/DDBJ whole genome shotgun (WGS) entry which is preliminary data.</text>
</comment>
<proteinExistence type="predicted"/>
<gene>
    <name evidence="1" type="ORF">ACFSKX_14960</name>
</gene>
<evidence type="ECO:0000313" key="2">
    <source>
        <dbReference type="Proteomes" id="UP001597425"/>
    </source>
</evidence>
<evidence type="ECO:0000313" key="1">
    <source>
        <dbReference type="EMBL" id="MFD2311726.1"/>
    </source>
</evidence>
<accession>A0ABW5EDR0</accession>
<reference evidence="2" key="1">
    <citation type="journal article" date="2019" name="Int. J. Syst. Evol. Microbiol.">
        <title>The Global Catalogue of Microorganisms (GCM) 10K type strain sequencing project: providing services to taxonomists for standard genome sequencing and annotation.</title>
        <authorList>
            <consortium name="The Broad Institute Genomics Platform"/>
            <consortium name="The Broad Institute Genome Sequencing Center for Infectious Disease"/>
            <person name="Wu L."/>
            <person name="Ma J."/>
        </authorList>
    </citation>
    <scope>NUCLEOTIDE SEQUENCE [LARGE SCALE GENOMIC DNA]</scope>
    <source>
        <strain evidence="2">KCTC 12848</strain>
    </source>
</reference>
<dbReference type="RefSeq" id="WP_265721371.1">
    <property type="nucleotide sequence ID" value="NZ_JAPIVK010000010.1"/>
</dbReference>